<dbReference type="PANTHER" id="PTHR11339">
    <property type="entry name" value="EXTRACELLULAR MATRIX GLYCOPROTEIN RELATED"/>
    <property type="match status" value="1"/>
</dbReference>
<dbReference type="Pfam" id="PF00094">
    <property type="entry name" value="VWD"/>
    <property type="match status" value="1"/>
</dbReference>
<feature type="domain" description="VWFD" evidence="3">
    <location>
        <begin position="52"/>
        <end position="116"/>
    </location>
</feature>
<dbReference type="InterPro" id="IPR025615">
    <property type="entry name" value="TILa_dom"/>
</dbReference>
<keyword evidence="1" id="KW-1015">Disulfide bond</keyword>
<reference evidence="4" key="1">
    <citation type="submission" date="2020-07" db="EMBL/GenBank/DDBJ databases">
        <title>Clarias magur genome sequencing, assembly and annotation.</title>
        <authorList>
            <person name="Kushwaha B."/>
            <person name="Kumar R."/>
            <person name="Das P."/>
            <person name="Joshi C.G."/>
            <person name="Kumar D."/>
            <person name="Nagpure N.S."/>
            <person name="Pandey M."/>
            <person name="Agarwal S."/>
            <person name="Srivastava S."/>
            <person name="Singh M."/>
            <person name="Sahoo L."/>
            <person name="Jayasankar P."/>
            <person name="Meher P.K."/>
            <person name="Koringa P.G."/>
            <person name="Iquebal M.A."/>
            <person name="Das S.P."/>
            <person name="Bit A."/>
            <person name="Patnaik S."/>
            <person name="Patel N."/>
            <person name="Shah T.M."/>
            <person name="Hinsu A."/>
            <person name="Jena J.K."/>
        </authorList>
    </citation>
    <scope>NUCLEOTIDE SEQUENCE</scope>
    <source>
        <strain evidence="4">CIFAMagur01</strain>
        <tissue evidence="4">Testis</tissue>
    </source>
</reference>
<dbReference type="Proteomes" id="UP000727407">
    <property type="component" value="Unassembled WGS sequence"/>
</dbReference>
<feature type="non-terminal residue" evidence="4">
    <location>
        <position position="1"/>
    </location>
</feature>
<protein>
    <submittedName>
        <fullName evidence="4">IgGFc-binding protein-like</fullName>
    </submittedName>
</protein>
<accession>A0A8J4XB89</accession>
<dbReference type="OrthoDB" id="6236007at2759"/>
<organism evidence="4 5">
    <name type="scientific">Clarias magur</name>
    <name type="common">Asian catfish</name>
    <name type="synonym">Macropteronotus magur</name>
    <dbReference type="NCBI Taxonomy" id="1594786"/>
    <lineage>
        <taxon>Eukaryota</taxon>
        <taxon>Metazoa</taxon>
        <taxon>Chordata</taxon>
        <taxon>Craniata</taxon>
        <taxon>Vertebrata</taxon>
        <taxon>Euteleostomi</taxon>
        <taxon>Actinopterygii</taxon>
        <taxon>Neopterygii</taxon>
        <taxon>Teleostei</taxon>
        <taxon>Ostariophysi</taxon>
        <taxon>Siluriformes</taxon>
        <taxon>Clariidae</taxon>
        <taxon>Clarias</taxon>
    </lineage>
</organism>
<gene>
    <name evidence="4" type="ORF">DAT39_001164</name>
</gene>
<dbReference type="Pfam" id="PF12714">
    <property type="entry name" value="TILa"/>
    <property type="match status" value="1"/>
</dbReference>
<keyword evidence="5" id="KW-1185">Reference proteome</keyword>
<feature type="non-terminal residue" evidence="4">
    <location>
        <position position="116"/>
    </location>
</feature>
<evidence type="ECO:0000313" key="4">
    <source>
        <dbReference type="EMBL" id="KAF5909181.1"/>
    </source>
</evidence>
<name>A0A8J4XB89_CLAMG</name>
<dbReference type="PROSITE" id="PS51233">
    <property type="entry name" value="VWFD"/>
    <property type="match status" value="1"/>
</dbReference>
<evidence type="ECO:0000313" key="5">
    <source>
        <dbReference type="Proteomes" id="UP000727407"/>
    </source>
</evidence>
<dbReference type="PANTHER" id="PTHR11339:SF373">
    <property type="entry name" value="VWFD DOMAIN-CONTAINING PROTEIN"/>
    <property type="match status" value="1"/>
</dbReference>
<dbReference type="InterPro" id="IPR001846">
    <property type="entry name" value="VWF_type-D"/>
</dbReference>
<evidence type="ECO:0000259" key="3">
    <source>
        <dbReference type="PROSITE" id="PS51233"/>
    </source>
</evidence>
<proteinExistence type="predicted"/>
<dbReference type="InterPro" id="IPR050780">
    <property type="entry name" value="Mucin_vWF_Thrombospondin_sf"/>
</dbReference>
<keyword evidence="2" id="KW-0325">Glycoprotein</keyword>
<evidence type="ECO:0000256" key="2">
    <source>
        <dbReference type="ARBA" id="ARBA00023180"/>
    </source>
</evidence>
<sequence>AGETIWGNDECTKKCTCNPTNGQVQCVDTSCPIGTSCSVVKGIQDCHKILTGTCNIYGDPHYNTFDNSTYDFQGTCTYTAAQGCHLEGTKLTPFSVVIENERWNEIQNTPNVSMAK</sequence>
<dbReference type="GO" id="GO:0031012">
    <property type="term" value="C:extracellular matrix"/>
    <property type="evidence" value="ECO:0007669"/>
    <property type="project" value="TreeGrafter"/>
</dbReference>
<dbReference type="AlphaFoldDB" id="A0A8J4XB89"/>
<dbReference type="EMBL" id="QNUK01000007">
    <property type="protein sequence ID" value="KAF5909181.1"/>
    <property type="molecule type" value="Genomic_DNA"/>
</dbReference>
<evidence type="ECO:0000256" key="1">
    <source>
        <dbReference type="ARBA" id="ARBA00023157"/>
    </source>
</evidence>
<dbReference type="GO" id="GO:0005615">
    <property type="term" value="C:extracellular space"/>
    <property type="evidence" value="ECO:0007669"/>
    <property type="project" value="TreeGrafter"/>
</dbReference>
<comment type="caution">
    <text evidence="4">The sequence shown here is derived from an EMBL/GenBank/DDBJ whole genome shotgun (WGS) entry which is preliminary data.</text>
</comment>